<feature type="domain" description="PknH-like extracellular" evidence="3">
    <location>
        <begin position="45"/>
        <end position="220"/>
    </location>
</feature>
<evidence type="ECO:0000259" key="3">
    <source>
        <dbReference type="Pfam" id="PF14032"/>
    </source>
</evidence>
<dbReference type="InterPro" id="IPR026954">
    <property type="entry name" value="PknH-like_Extracell"/>
</dbReference>
<organism evidence="4 5">
    <name type="scientific">Catenulispora pinistramenti</name>
    <dbReference type="NCBI Taxonomy" id="2705254"/>
    <lineage>
        <taxon>Bacteria</taxon>
        <taxon>Bacillati</taxon>
        <taxon>Actinomycetota</taxon>
        <taxon>Actinomycetes</taxon>
        <taxon>Catenulisporales</taxon>
        <taxon>Catenulisporaceae</taxon>
        <taxon>Catenulispora</taxon>
    </lineage>
</organism>
<sequence length="274" mass="27264">MARDRTAALAAAALLALGTAAGCGAGKSAAKPAASHPAAPPARPTAADLHARLLTLADMPPGFITDDGTDDANGTMSSADPACRPMTDLMNTEGHPSGALVTANTSFTRSQFGPNIATGLAGFATPEAAQRLLATVTEAMRSCTKLTETDKDGSTYDFLVAQLPFPPTGDASAAIRITADIDDLPAQVDLVLTRVGSTLLYVADTGFGDGDPDLTQQVVSRAVAKVEDPGAADFGAGPVTSSGSAQAAAVGVGVGAKTEAEAGAKTEAGALRLG</sequence>
<evidence type="ECO:0000313" key="4">
    <source>
        <dbReference type="EMBL" id="MBS2549122.1"/>
    </source>
</evidence>
<evidence type="ECO:0000256" key="2">
    <source>
        <dbReference type="SAM" id="SignalP"/>
    </source>
</evidence>
<feature type="chain" id="PRO_5047487659" evidence="2">
    <location>
        <begin position="26"/>
        <end position="274"/>
    </location>
</feature>
<evidence type="ECO:0000256" key="1">
    <source>
        <dbReference type="SAM" id="MobiDB-lite"/>
    </source>
</evidence>
<keyword evidence="2" id="KW-0732">Signal</keyword>
<dbReference type="RefSeq" id="WP_212010685.1">
    <property type="nucleotide sequence ID" value="NZ_JAAFYZ010000063.1"/>
</dbReference>
<comment type="caution">
    <text evidence="4">The sequence shown here is derived from an EMBL/GenBank/DDBJ whole genome shotgun (WGS) entry which is preliminary data.</text>
</comment>
<dbReference type="Pfam" id="PF14032">
    <property type="entry name" value="PknH_C"/>
    <property type="match status" value="1"/>
</dbReference>
<evidence type="ECO:0000313" key="5">
    <source>
        <dbReference type="Proteomes" id="UP000730482"/>
    </source>
</evidence>
<reference evidence="4 5" key="1">
    <citation type="submission" date="2020-02" db="EMBL/GenBank/DDBJ databases">
        <title>Acidophilic actinobacteria isolated from forest soil.</title>
        <authorList>
            <person name="Golinska P."/>
        </authorList>
    </citation>
    <scope>NUCLEOTIDE SEQUENCE [LARGE SCALE GENOMIC DNA]</scope>
    <source>
        <strain evidence="4 5">NL8</strain>
    </source>
</reference>
<dbReference type="Proteomes" id="UP000730482">
    <property type="component" value="Unassembled WGS sequence"/>
</dbReference>
<feature type="compositionally biased region" description="Low complexity" evidence="1">
    <location>
        <begin position="26"/>
        <end position="37"/>
    </location>
</feature>
<gene>
    <name evidence="4" type="ORF">KGQ19_19845</name>
</gene>
<keyword evidence="5" id="KW-1185">Reference proteome</keyword>
<proteinExistence type="predicted"/>
<accession>A0ABS5KSU7</accession>
<dbReference type="InterPro" id="IPR038232">
    <property type="entry name" value="PknH-like_Extracell_sf"/>
</dbReference>
<feature type="region of interest" description="Disordered" evidence="1">
    <location>
        <begin position="26"/>
        <end position="45"/>
    </location>
</feature>
<dbReference type="EMBL" id="JAAFYZ010000063">
    <property type="protein sequence ID" value="MBS2549122.1"/>
    <property type="molecule type" value="Genomic_DNA"/>
</dbReference>
<dbReference type="Gene3D" id="3.40.1000.70">
    <property type="entry name" value="PknH-like extracellular domain"/>
    <property type="match status" value="1"/>
</dbReference>
<protein>
    <submittedName>
        <fullName evidence="4">Sensor domain-containing protein</fullName>
    </submittedName>
</protein>
<name>A0ABS5KSU7_9ACTN</name>
<feature type="signal peptide" evidence="2">
    <location>
        <begin position="1"/>
        <end position="25"/>
    </location>
</feature>
<dbReference type="PROSITE" id="PS51257">
    <property type="entry name" value="PROKAR_LIPOPROTEIN"/>
    <property type="match status" value="1"/>
</dbReference>